<feature type="chain" id="PRO_5007415130" description="Integral membrane protein" evidence="1">
    <location>
        <begin position="20"/>
        <end position="308"/>
    </location>
</feature>
<dbReference type="HOGENOM" id="CLU_058234_0_1_6"/>
<dbReference type="AlphaFoldDB" id="A0A0K8QNG7"/>
<evidence type="ECO:0000256" key="1">
    <source>
        <dbReference type="SAM" id="SignalP"/>
    </source>
</evidence>
<dbReference type="EMBL" id="DF952378">
    <property type="protein sequence ID" value="GAN44599.1"/>
    <property type="molecule type" value="Genomic_DNA"/>
</dbReference>
<reference evidence="2" key="1">
    <citation type="submission" date="2015-03" db="EMBL/GenBank/DDBJ databases">
        <title>Draft genome sequence of Mizugakiibacter sediminis skMP5.</title>
        <authorList>
            <person name="Watanabe T."/>
            <person name="Kojima H."/>
            <person name="Fukui M."/>
        </authorList>
    </citation>
    <scope>NUCLEOTIDE SEQUENCE</scope>
    <source>
        <strain evidence="2">SkMP5</strain>
    </source>
</reference>
<dbReference type="STRING" id="1475481.GCA_000953855_01791"/>
<protein>
    <recommendedName>
        <fullName evidence="5">Integral membrane protein</fullName>
    </recommendedName>
</protein>
<evidence type="ECO:0000313" key="2">
    <source>
        <dbReference type="EMBL" id="GAN44599.1"/>
    </source>
</evidence>
<reference evidence="3" key="2">
    <citation type="submission" date="2015-08" db="EMBL/GenBank/DDBJ databases">
        <title>Complete DNA Sequence of Pseudomonas syringae pv. actinidiae, the Causal Agent of Kiwifruit Canker Disease.</title>
        <authorList>
            <person name="Rikkerink E.H.A."/>
            <person name="Fineran P.C."/>
        </authorList>
    </citation>
    <scope>NUCLEOTIDE SEQUENCE</scope>
    <source>
        <strain evidence="3">SkMP5</strain>
    </source>
</reference>
<keyword evidence="4" id="KW-1185">Reference proteome</keyword>
<dbReference type="Proteomes" id="UP000253740">
    <property type="component" value="Unassembled WGS sequence"/>
</dbReference>
<gene>
    <name evidence="2" type="ORF">MBSD_1134</name>
    <name evidence="3" type="ORF">MBSD_n1758</name>
</gene>
<evidence type="ECO:0000313" key="4">
    <source>
        <dbReference type="Proteomes" id="UP000253740"/>
    </source>
</evidence>
<dbReference type="OrthoDB" id="9798438at2"/>
<proteinExistence type="predicted"/>
<accession>A0A0K8QNG7</accession>
<organism evidence="3">
    <name type="scientific">Mizugakiibacter sediminis</name>
    <dbReference type="NCBI Taxonomy" id="1475481"/>
    <lineage>
        <taxon>Bacteria</taxon>
        <taxon>Pseudomonadati</taxon>
        <taxon>Pseudomonadota</taxon>
        <taxon>Gammaproteobacteria</taxon>
        <taxon>Lysobacterales</taxon>
        <taxon>Rhodanobacteraceae</taxon>
        <taxon>Mizugakiibacter</taxon>
    </lineage>
</organism>
<evidence type="ECO:0008006" key="5">
    <source>
        <dbReference type="Google" id="ProtNLM"/>
    </source>
</evidence>
<name>A0A0K8QNG7_9GAMM</name>
<feature type="signal peptide" evidence="1">
    <location>
        <begin position="1"/>
        <end position="19"/>
    </location>
</feature>
<sequence>MKRVLVLLLAALLAAAAHAQDFAPAPFGPPQVAGTIADLRIDEISGIAASRRADDRYWVHDDSGNEPFLYALDAHGALLGQVRVDGADDVDWEDMASFVLDGAPYLLVADSGDNGGTRGHYELVVLAEPELPLPAHAHAAPAWKIRYRFPDGAHDCEAVGVDATTRTVILVTKRTGQPQVYTLPLRPRGDGEQVATRIATITAIPKPTEAERALKLNAARYGDQSTGLDIDPAGRRAALLTYRNAYLFTRADGQTWAQAFAATPALLRLPLLPQAEAIGFDRAGRSLLVTGEGLPVPLLRFDPAPPPR</sequence>
<evidence type="ECO:0000313" key="3">
    <source>
        <dbReference type="EMBL" id="GAP66450.1"/>
    </source>
</evidence>
<keyword evidence="1" id="KW-0732">Signal</keyword>
<dbReference type="EMBL" id="DF970207">
    <property type="protein sequence ID" value="GAP66450.1"/>
    <property type="molecule type" value="Genomic_DNA"/>
</dbReference>
<dbReference type="RefSeq" id="WP_062537046.1">
    <property type="nucleotide sequence ID" value="NZ_DF970207.1"/>
</dbReference>